<dbReference type="HOGENOM" id="CLU_021377_7_1_3"/>
<dbReference type="Pfam" id="PF22366">
    <property type="entry name" value="NDH2_C"/>
    <property type="match status" value="1"/>
</dbReference>
<gene>
    <name evidence="11" type="ORF">Cha6605_1541</name>
</gene>
<dbReference type="PRINTS" id="PR00368">
    <property type="entry name" value="FADPNR"/>
</dbReference>
<dbReference type="PATRIC" id="fig|1173020.3.peg.1776"/>
<dbReference type="SUPFAM" id="SSF51905">
    <property type="entry name" value="FAD/NAD(P)-binding domain"/>
    <property type="match status" value="1"/>
</dbReference>
<dbReference type="Pfam" id="PF07992">
    <property type="entry name" value="Pyr_redox_2"/>
    <property type="match status" value="1"/>
</dbReference>
<dbReference type="STRING" id="1173020.Cha6605_1541"/>
<keyword evidence="5" id="KW-0809">Transit peptide</keyword>
<evidence type="ECO:0000256" key="1">
    <source>
        <dbReference type="ARBA" id="ARBA00005272"/>
    </source>
</evidence>
<dbReference type="Proteomes" id="UP000010366">
    <property type="component" value="Chromosome"/>
</dbReference>
<comment type="catalytic activity">
    <reaction evidence="8">
        <text>a quinone + NADH + H(+) = a quinol + NAD(+)</text>
        <dbReference type="Rhea" id="RHEA:46160"/>
        <dbReference type="ChEBI" id="CHEBI:15378"/>
        <dbReference type="ChEBI" id="CHEBI:24646"/>
        <dbReference type="ChEBI" id="CHEBI:57540"/>
        <dbReference type="ChEBI" id="CHEBI:57945"/>
        <dbReference type="ChEBI" id="CHEBI:132124"/>
        <dbReference type="EC" id="1.6.5.9"/>
    </reaction>
</comment>
<dbReference type="AlphaFoldDB" id="K9UCZ7"/>
<evidence type="ECO:0000313" key="12">
    <source>
        <dbReference type="Proteomes" id="UP000010366"/>
    </source>
</evidence>
<organism evidence="11 12">
    <name type="scientific">Chamaesiphon minutus (strain ATCC 27169 / PCC 6605)</name>
    <dbReference type="NCBI Taxonomy" id="1173020"/>
    <lineage>
        <taxon>Bacteria</taxon>
        <taxon>Bacillati</taxon>
        <taxon>Cyanobacteriota</taxon>
        <taxon>Cyanophyceae</taxon>
        <taxon>Gomontiellales</taxon>
        <taxon>Chamaesiphonaceae</taxon>
        <taxon>Chamaesiphon</taxon>
    </lineage>
</organism>
<accession>K9UCZ7</accession>
<dbReference type="RefSeq" id="WP_015158876.1">
    <property type="nucleotide sequence ID" value="NC_019697.1"/>
</dbReference>
<keyword evidence="12" id="KW-1185">Reference proteome</keyword>
<evidence type="ECO:0000259" key="10">
    <source>
        <dbReference type="Pfam" id="PF22366"/>
    </source>
</evidence>
<dbReference type="PANTHER" id="PTHR43706:SF47">
    <property type="entry name" value="EXTERNAL NADH-UBIQUINONE OXIDOREDUCTASE 1, MITOCHONDRIAL-RELATED"/>
    <property type="match status" value="1"/>
</dbReference>
<dbReference type="InterPro" id="IPR023753">
    <property type="entry name" value="FAD/NAD-binding_dom"/>
</dbReference>
<keyword evidence="3" id="KW-0285">Flavoprotein</keyword>
<evidence type="ECO:0000256" key="2">
    <source>
        <dbReference type="ARBA" id="ARBA00012637"/>
    </source>
</evidence>
<evidence type="ECO:0000256" key="6">
    <source>
        <dbReference type="ARBA" id="ARBA00023002"/>
    </source>
</evidence>
<dbReference type="KEGG" id="cmp:Cha6605_1541"/>
<evidence type="ECO:0000256" key="4">
    <source>
        <dbReference type="ARBA" id="ARBA00022827"/>
    </source>
</evidence>
<dbReference type="GO" id="GO:0050136">
    <property type="term" value="F:NADH dehydrogenase (quinone) (non-electrogenic) activity"/>
    <property type="evidence" value="ECO:0007669"/>
    <property type="project" value="UniProtKB-EC"/>
</dbReference>
<evidence type="ECO:0000256" key="7">
    <source>
        <dbReference type="ARBA" id="ARBA00023027"/>
    </source>
</evidence>
<protein>
    <recommendedName>
        <fullName evidence="2">NADH:ubiquinone reductase (non-electrogenic)</fullName>
        <ecNumber evidence="2">1.6.5.9</ecNumber>
    </recommendedName>
</protein>
<dbReference type="EMBL" id="CP003600">
    <property type="protein sequence ID" value="AFY92700.1"/>
    <property type="molecule type" value="Genomic_DNA"/>
</dbReference>
<dbReference type="Gene3D" id="3.50.50.100">
    <property type="match status" value="1"/>
</dbReference>
<dbReference type="EC" id="1.6.5.9" evidence="2"/>
<evidence type="ECO:0000259" key="9">
    <source>
        <dbReference type="Pfam" id="PF07992"/>
    </source>
</evidence>
<comment type="similarity">
    <text evidence="1">Belongs to the NADH dehydrogenase family.</text>
</comment>
<keyword evidence="7" id="KW-0520">NAD</keyword>
<evidence type="ECO:0000313" key="11">
    <source>
        <dbReference type="EMBL" id="AFY92700.1"/>
    </source>
</evidence>
<keyword evidence="6" id="KW-0560">Oxidoreductase</keyword>
<evidence type="ECO:0000256" key="8">
    <source>
        <dbReference type="ARBA" id="ARBA00047599"/>
    </source>
</evidence>
<dbReference type="InterPro" id="IPR045024">
    <property type="entry name" value="NDH-2"/>
</dbReference>
<sequence>MTVQKFPVVIIGAGFGGLQAAQSLAQSGKEVLLIDRNNYHTFVPLLYQVATAQLEPEHIIYPARTIVRCDRRRHFLLAEVEQIDFAARTIKTDRAEIEYDFLIIATGSKSQYLGVPGAEEFAFSMRSIAQAVTLRNQILACFEAASIEVNPLRRQQLLTFVIIGGGATGAEVAGAFVELLRSRMRHEYPTLNLREVKLILVQSGDCLLSELPPKLGIYTQKYLQKLGVDVRLSTKIDRITPDAVYLQDRQVISTKTVIWTAGVDAAVPDLANDWERGTKNKLRVRPTLQSIEYANVYAIGDAAYVDRAGQTLSGVAPEALQQGVAVARNITRQLRGQLPQPFNYFNKGRLAIIGCHAGVGQIQGWKFTGFLAWIMWLGVHLVYLPGYRNRLFVLLTWLQTYLLGDRVVRSILPFSNRVDARSKSVVNQKIRVGTSE</sequence>
<dbReference type="PANTHER" id="PTHR43706">
    <property type="entry name" value="NADH DEHYDROGENASE"/>
    <property type="match status" value="1"/>
</dbReference>
<evidence type="ECO:0000256" key="5">
    <source>
        <dbReference type="ARBA" id="ARBA00022946"/>
    </source>
</evidence>
<proteinExistence type="inferred from homology"/>
<name>K9UCZ7_CHAP6</name>
<feature type="domain" description="External alternative NADH-ubiquinone oxidoreductase-like C-terminal" evidence="10">
    <location>
        <begin position="347"/>
        <end position="404"/>
    </location>
</feature>
<dbReference type="InterPro" id="IPR036188">
    <property type="entry name" value="FAD/NAD-bd_sf"/>
</dbReference>
<reference evidence="11 12" key="1">
    <citation type="submission" date="2012-05" db="EMBL/GenBank/DDBJ databases">
        <title>Finished chromosome of genome of Chamaesiphon sp. PCC 6605.</title>
        <authorList>
            <consortium name="US DOE Joint Genome Institute"/>
            <person name="Gugger M."/>
            <person name="Coursin T."/>
            <person name="Rippka R."/>
            <person name="Tandeau De Marsac N."/>
            <person name="Huntemann M."/>
            <person name="Wei C.-L."/>
            <person name="Han J."/>
            <person name="Detter J.C."/>
            <person name="Han C."/>
            <person name="Tapia R."/>
            <person name="Chen A."/>
            <person name="Kyrpides N."/>
            <person name="Mavromatis K."/>
            <person name="Markowitz V."/>
            <person name="Szeto E."/>
            <person name="Ivanova N."/>
            <person name="Pagani I."/>
            <person name="Pati A."/>
            <person name="Goodwin L."/>
            <person name="Nordberg H.P."/>
            <person name="Cantor M.N."/>
            <person name="Hua S.X."/>
            <person name="Woyke T."/>
            <person name="Kerfeld C.A."/>
        </authorList>
    </citation>
    <scope>NUCLEOTIDE SEQUENCE [LARGE SCALE GENOMIC DNA]</scope>
    <source>
        <strain evidence="12">ATCC 27169 / PCC 6605</strain>
    </source>
</reference>
<dbReference type="OrthoDB" id="9781621at2"/>
<evidence type="ECO:0000256" key="3">
    <source>
        <dbReference type="ARBA" id="ARBA00022630"/>
    </source>
</evidence>
<feature type="domain" description="FAD/NAD(P)-binding" evidence="9">
    <location>
        <begin position="7"/>
        <end position="323"/>
    </location>
</feature>
<dbReference type="eggNOG" id="COG1252">
    <property type="taxonomic scope" value="Bacteria"/>
</dbReference>
<dbReference type="InterPro" id="IPR054585">
    <property type="entry name" value="NDH2-like_C"/>
</dbReference>
<dbReference type="PRINTS" id="PR00411">
    <property type="entry name" value="PNDRDTASEI"/>
</dbReference>
<keyword evidence="4" id="KW-0274">FAD</keyword>